<dbReference type="CDD" id="cd00067">
    <property type="entry name" value="GAL4"/>
    <property type="match status" value="1"/>
</dbReference>
<sequence>MNGNFKSTPSSSSSSNAAKGSIQPSNRSIAAQSRNKTPCKRCREHKQKCEMDGGGSKCRRCERNGEPCIPAPQQPAPNYGVANPSGVVVKNYRFVQEYAPRPSVPDQGHSAQGVYPVMDPRVQQQQQQHHYHASQGYSISTLNYSPMNPWNVPGHAANGQHQVQPDANGWDGYSGTGQRHPPPYGNRQ</sequence>
<feature type="compositionally biased region" description="Polar residues" evidence="1">
    <location>
        <begin position="16"/>
        <end position="36"/>
    </location>
</feature>
<evidence type="ECO:0000256" key="1">
    <source>
        <dbReference type="SAM" id="MobiDB-lite"/>
    </source>
</evidence>
<protein>
    <recommendedName>
        <fullName evidence="2">Zn(2)-C6 fungal-type domain-containing protein</fullName>
    </recommendedName>
</protein>
<evidence type="ECO:0000259" key="2">
    <source>
        <dbReference type="PROSITE" id="PS00463"/>
    </source>
</evidence>
<organism evidence="3 4">
    <name type="scientific">Schizopora paradoxa</name>
    <dbReference type="NCBI Taxonomy" id="27342"/>
    <lineage>
        <taxon>Eukaryota</taxon>
        <taxon>Fungi</taxon>
        <taxon>Dikarya</taxon>
        <taxon>Basidiomycota</taxon>
        <taxon>Agaricomycotina</taxon>
        <taxon>Agaricomycetes</taxon>
        <taxon>Hymenochaetales</taxon>
        <taxon>Schizoporaceae</taxon>
        <taxon>Schizopora</taxon>
    </lineage>
</organism>
<evidence type="ECO:0000313" key="3">
    <source>
        <dbReference type="EMBL" id="KLO13777.1"/>
    </source>
</evidence>
<dbReference type="Proteomes" id="UP000053477">
    <property type="component" value="Unassembled WGS sequence"/>
</dbReference>
<proteinExistence type="predicted"/>
<dbReference type="Pfam" id="PF00172">
    <property type="entry name" value="Zn_clus"/>
    <property type="match status" value="1"/>
</dbReference>
<reference evidence="3 4" key="1">
    <citation type="submission" date="2015-04" db="EMBL/GenBank/DDBJ databases">
        <title>Complete genome sequence of Schizopora paradoxa KUC8140, a cosmopolitan wood degrader in East Asia.</title>
        <authorList>
            <consortium name="DOE Joint Genome Institute"/>
            <person name="Min B."/>
            <person name="Park H."/>
            <person name="Jang Y."/>
            <person name="Kim J.-J."/>
            <person name="Kim K.H."/>
            <person name="Pangilinan J."/>
            <person name="Lipzen A."/>
            <person name="Riley R."/>
            <person name="Grigoriev I.V."/>
            <person name="Spatafora J.W."/>
            <person name="Choi I.-G."/>
        </authorList>
    </citation>
    <scope>NUCLEOTIDE SEQUENCE [LARGE SCALE GENOMIC DNA]</scope>
    <source>
        <strain evidence="3 4">KUC8140</strain>
    </source>
</reference>
<feature type="compositionally biased region" description="Basic residues" evidence="1">
    <location>
        <begin position="37"/>
        <end position="46"/>
    </location>
</feature>
<accession>A0A0H2RQ73</accession>
<keyword evidence="4" id="KW-1185">Reference proteome</keyword>
<feature type="region of interest" description="Disordered" evidence="1">
    <location>
        <begin position="1"/>
        <end position="58"/>
    </location>
</feature>
<dbReference type="Gene3D" id="4.10.240.10">
    <property type="entry name" value="Zn(2)-C6 fungal-type DNA-binding domain"/>
    <property type="match status" value="1"/>
</dbReference>
<feature type="domain" description="Zn(2)-C6 fungal-type" evidence="2">
    <location>
        <begin position="38"/>
        <end position="68"/>
    </location>
</feature>
<gene>
    <name evidence="3" type="ORF">SCHPADRAFT_940102</name>
</gene>
<dbReference type="AlphaFoldDB" id="A0A0H2RQ73"/>
<feature type="region of interest" description="Disordered" evidence="1">
    <location>
        <begin position="144"/>
        <end position="188"/>
    </location>
</feature>
<dbReference type="InterPro" id="IPR036864">
    <property type="entry name" value="Zn2-C6_fun-type_DNA-bd_sf"/>
</dbReference>
<evidence type="ECO:0000313" key="4">
    <source>
        <dbReference type="Proteomes" id="UP000053477"/>
    </source>
</evidence>
<dbReference type="InParanoid" id="A0A0H2RQ73"/>
<dbReference type="PROSITE" id="PS00463">
    <property type="entry name" value="ZN2_CY6_FUNGAL_1"/>
    <property type="match status" value="1"/>
</dbReference>
<dbReference type="EMBL" id="KQ085954">
    <property type="protein sequence ID" value="KLO13777.1"/>
    <property type="molecule type" value="Genomic_DNA"/>
</dbReference>
<dbReference type="SUPFAM" id="SSF57701">
    <property type="entry name" value="Zn2/Cys6 DNA-binding domain"/>
    <property type="match status" value="1"/>
</dbReference>
<name>A0A0H2RQ73_9AGAM</name>
<dbReference type="GO" id="GO:0000981">
    <property type="term" value="F:DNA-binding transcription factor activity, RNA polymerase II-specific"/>
    <property type="evidence" value="ECO:0007669"/>
    <property type="project" value="InterPro"/>
</dbReference>
<dbReference type="InterPro" id="IPR001138">
    <property type="entry name" value="Zn2Cys6_DnaBD"/>
</dbReference>
<dbReference type="GO" id="GO:0008270">
    <property type="term" value="F:zinc ion binding"/>
    <property type="evidence" value="ECO:0007669"/>
    <property type="project" value="InterPro"/>
</dbReference>